<sequence>MSRIWIYLFSALCALVLSGVYQVKGIEMFTSSELEAVNGTNVRLKCTFKSTSPLSEERIIVSWSFQPLGKATAEMFFHYQETAYPPIKGLFKDHAVWSGDVMKGDGSITLQDVQFNFNGTYSCQVRNAPDVHGFASEISLRVVQKVSFSEIGILAIAVGGSIGIILFILIIYIIVRVFRRQDNDMGVEMEDNITKHPML</sequence>
<protein>
    <recommendedName>
        <fullName evidence="12">Ig-like domain-containing protein</fullName>
    </recommendedName>
</protein>
<evidence type="ECO:0000259" key="12">
    <source>
        <dbReference type="PROSITE" id="PS50835"/>
    </source>
</evidence>
<dbReference type="Proteomes" id="UP001364617">
    <property type="component" value="Unassembled WGS sequence"/>
</dbReference>
<dbReference type="PANTHER" id="PTHR13869">
    <property type="entry name" value="MYELIN P0 RELATED"/>
    <property type="match status" value="1"/>
</dbReference>
<dbReference type="Pfam" id="PF07686">
    <property type="entry name" value="V-set"/>
    <property type="match status" value="1"/>
</dbReference>
<keyword evidence="14" id="KW-1185">Reference proteome</keyword>
<feature type="domain" description="Ig-like" evidence="12">
    <location>
        <begin position="24"/>
        <end position="141"/>
    </location>
</feature>
<reference evidence="13 14" key="1">
    <citation type="submission" date="2024-02" db="EMBL/GenBank/DDBJ databases">
        <title>Chromosome-level genome assembly of the Eurasian Minnow (Phoxinus phoxinus).</title>
        <authorList>
            <person name="Oriowo T.O."/>
            <person name="Martin S."/>
            <person name="Stange M."/>
            <person name="Chrysostomakis Y."/>
            <person name="Brown T."/>
            <person name="Winkler S."/>
            <person name="Kukowka S."/>
            <person name="Myers E.W."/>
            <person name="Bohne A."/>
        </authorList>
    </citation>
    <scope>NUCLEOTIDE SEQUENCE [LARGE SCALE GENOMIC DNA]</scope>
    <source>
        <strain evidence="13">ZFMK-TIS-60720</strain>
        <tissue evidence="13">Whole Organism</tissue>
    </source>
</reference>
<evidence type="ECO:0000313" key="14">
    <source>
        <dbReference type="Proteomes" id="UP001364617"/>
    </source>
</evidence>
<evidence type="ECO:0000256" key="6">
    <source>
        <dbReference type="ARBA" id="ARBA00023136"/>
    </source>
</evidence>
<keyword evidence="3 10" id="KW-0812">Transmembrane</keyword>
<feature type="signal peptide" evidence="11">
    <location>
        <begin position="1"/>
        <end position="25"/>
    </location>
</feature>
<dbReference type="InterPro" id="IPR007110">
    <property type="entry name" value="Ig-like_dom"/>
</dbReference>
<dbReference type="SMART" id="SM00406">
    <property type="entry name" value="IGv"/>
    <property type="match status" value="1"/>
</dbReference>
<dbReference type="InterPro" id="IPR013783">
    <property type="entry name" value="Ig-like_fold"/>
</dbReference>
<dbReference type="EMBL" id="JAYKXH010000003">
    <property type="protein sequence ID" value="KAK7173352.1"/>
    <property type="molecule type" value="Genomic_DNA"/>
</dbReference>
<evidence type="ECO:0000256" key="11">
    <source>
        <dbReference type="SAM" id="SignalP"/>
    </source>
</evidence>
<comment type="caution">
    <text evidence="13">The sequence shown here is derived from an EMBL/GenBank/DDBJ whole genome shotgun (WGS) entry which is preliminary data.</text>
</comment>
<comment type="similarity">
    <text evidence="2">Belongs to the myelin P0 protein family.</text>
</comment>
<evidence type="ECO:0000256" key="3">
    <source>
        <dbReference type="ARBA" id="ARBA00022692"/>
    </source>
</evidence>
<dbReference type="PRINTS" id="PR00213">
    <property type="entry name" value="MYELINP0"/>
</dbReference>
<dbReference type="FunFam" id="2.60.40.10:FF:000193">
    <property type="entry name" value="Myelin protein zero-like 1 like"/>
    <property type="match status" value="1"/>
</dbReference>
<accession>A0AAN9DMI8</accession>
<dbReference type="InterPro" id="IPR000920">
    <property type="entry name" value="Myelin_P0-rel"/>
</dbReference>
<feature type="transmembrane region" description="Helical" evidence="10">
    <location>
        <begin position="151"/>
        <end position="175"/>
    </location>
</feature>
<evidence type="ECO:0000313" key="13">
    <source>
        <dbReference type="EMBL" id="KAK7173352.1"/>
    </source>
</evidence>
<dbReference type="SUPFAM" id="SSF48726">
    <property type="entry name" value="Immunoglobulin"/>
    <property type="match status" value="1"/>
</dbReference>
<keyword evidence="4 11" id="KW-0732">Signal</keyword>
<evidence type="ECO:0000256" key="7">
    <source>
        <dbReference type="ARBA" id="ARBA00023157"/>
    </source>
</evidence>
<evidence type="ECO:0000256" key="1">
    <source>
        <dbReference type="ARBA" id="ARBA00004479"/>
    </source>
</evidence>
<evidence type="ECO:0000256" key="9">
    <source>
        <dbReference type="ARBA" id="ARBA00023319"/>
    </source>
</evidence>
<name>A0AAN9DMI8_9TELE</name>
<dbReference type="PANTHER" id="PTHR13869:SF21">
    <property type="entry name" value="MYELIN PROTEIN ZERO-LIKE PROTEIN 2"/>
    <property type="match status" value="1"/>
</dbReference>
<dbReference type="InterPro" id="IPR013106">
    <property type="entry name" value="Ig_V-set"/>
</dbReference>
<feature type="chain" id="PRO_5043047260" description="Ig-like domain-containing protein" evidence="11">
    <location>
        <begin position="26"/>
        <end position="199"/>
    </location>
</feature>
<evidence type="ECO:0000256" key="5">
    <source>
        <dbReference type="ARBA" id="ARBA00022989"/>
    </source>
</evidence>
<organism evidence="13 14">
    <name type="scientific">Phoxinus phoxinus</name>
    <name type="common">Eurasian minnow</name>
    <dbReference type="NCBI Taxonomy" id="58324"/>
    <lineage>
        <taxon>Eukaryota</taxon>
        <taxon>Metazoa</taxon>
        <taxon>Chordata</taxon>
        <taxon>Craniata</taxon>
        <taxon>Vertebrata</taxon>
        <taxon>Euteleostomi</taxon>
        <taxon>Actinopterygii</taxon>
        <taxon>Neopterygii</taxon>
        <taxon>Teleostei</taxon>
        <taxon>Ostariophysi</taxon>
        <taxon>Cypriniformes</taxon>
        <taxon>Leuciscidae</taxon>
        <taxon>Phoxininae</taxon>
        <taxon>Phoxinus</taxon>
    </lineage>
</organism>
<dbReference type="InterPro" id="IPR003599">
    <property type="entry name" value="Ig_sub"/>
</dbReference>
<evidence type="ECO:0000256" key="10">
    <source>
        <dbReference type="SAM" id="Phobius"/>
    </source>
</evidence>
<dbReference type="Gene3D" id="2.60.40.10">
    <property type="entry name" value="Immunoglobulins"/>
    <property type="match status" value="1"/>
</dbReference>
<keyword evidence="6 10" id="KW-0472">Membrane</keyword>
<gene>
    <name evidence="13" type="ORF">R3I93_003236</name>
</gene>
<proteinExistence type="inferred from homology"/>
<dbReference type="GO" id="GO:0005886">
    <property type="term" value="C:plasma membrane"/>
    <property type="evidence" value="ECO:0007669"/>
    <property type="project" value="TreeGrafter"/>
</dbReference>
<keyword evidence="7" id="KW-1015">Disulfide bond</keyword>
<keyword evidence="9" id="KW-0393">Immunoglobulin domain</keyword>
<dbReference type="GO" id="GO:0098609">
    <property type="term" value="P:cell-cell adhesion"/>
    <property type="evidence" value="ECO:0007669"/>
    <property type="project" value="TreeGrafter"/>
</dbReference>
<evidence type="ECO:0000256" key="2">
    <source>
        <dbReference type="ARBA" id="ARBA00007180"/>
    </source>
</evidence>
<dbReference type="SMART" id="SM00409">
    <property type="entry name" value="IG"/>
    <property type="match status" value="1"/>
</dbReference>
<comment type="subcellular location">
    <subcellularLocation>
        <location evidence="1">Membrane</location>
        <topology evidence="1">Single-pass type I membrane protein</topology>
    </subcellularLocation>
</comment>
<evidence type="ECO:0000256" key="8">
    <source>
        <dbReference type="ARBA" id="ARBA00023180"/>
    </source>
</evidence>
<dbReference type="InterPro" id="IPR036179">
    <property type="entry name" value="Ig-like_dom_sf"/>
</dbReference>
<keyword evidence="8" id="KW-0325">Glycoprotein</keyword>
<evidence type="ECO:0000256" key="4">
    <source>
        <dbReference type="ARBA" id="ARBA00022729"/>
    </source>
</evidence>
<dbReference type="PROSITE" id="PS50835">
    <property type="entry name" value="IG_LIKE"/>
    <property type="match status" value="1"/>
</dbReference>
<keyword evidence="5 10" id="KW-1133">Transmembrane helix</keyword>
<dbReference type="AlphaFoldDB" id="A0AAN9DMI8"/>